<organism evidence="2 3">
    <name type="scientific">Azohydromonas lata</name>
    <dbReference type="NCBI Taxonomy" id="45677"/>
    <lineage>
        <taxon>Bacteria</taxon>
        <taxon>Pseudomonadati</taxon>
        <taxon>Pseudomonadota</taxon>
        <taxon>Betaproteobacteria</taxon>
        <taxon>Burkholderiales</taxon>
        <taxon>Sphaerotilaceae</taxon>
        <taxon>Azohydromonas</taxon>
    </lineage>
</organism>
<dbReference type="InterPro" id="IPR050464">
    <property type="entry name" value="Zeta_carotene_desat/Oxidored"/>
</dbReference>
<proteinExistence type="predicted"/>
<evidence type="ECO:0000313" key="3">
    <source>
        <dbReference type="Proteomes" id="UP001293718"/>
    </source>
</evidence>
<dbReference type="InterPro" id="IPR002937">
    <property type="entry name" value="Amino_oxidase"/>
</dbReference>
<dbReference type="SUPFAM" id="SSF51905">
    <property type="entry name" value="FAD/NAD(P)-binding domain"/>
    <property type="match status" value="1"/>
</dbReference>
<dbReference type="Gene3D" id="3.50.50.60">
    <property type="entry name" value="FAD/NAD(P)-binding domain"/>
    <property type="match status" value="1"/>
</dbReference>
<dbReference type="PANTHER" id="PTHR42923:SF47">
    <property type="entry name" value="BLR3003 PROTEIN"/>
    <property type="match status" value="1"/>
</dbReference>
<evidence type="ECO:0000259" key="1">
    <source>
        <dbReference type="Pfam" id="PF01593"/>
    </source>
</evidence>
<evidence type="ECO:0000313" key="2">
    <source>
        <dbReference type="EMBL" id="MDZ5458582.1"/>
    </source>
</evidence>
<feature type="domain" description="Amine oxidase" evidence="1">
    <location>
        <begin position="17"/>
        <end position="446"/>
    </location>
</feature>
<reference evidence="2 3" key="1">
    <citation type="submission" date="2023-11" db="EMBL/GenBank/DDBJ databases">
        <title>Draft genome of Azohydromonas lata strain H1 (DSM1123), a polyhydroxyalkanoate producer.</title>
        <authorList>
            <person name="Traversa D."/>
            <person name="D'Addabbo P."/>
            <person name="Pazzani C."/>
            <person name="Manzari C."/>
            <person name="Chiara M."/>
            <person name="Scrascia M."/>
        </authorList>
    </citation>
    <scope>NUCLEOTIDE SEQUENCE [LARGE SCALE GENOMIC DNA]</scope>
    <source>
        <strain evidence="2 3">H1</strain>
    </source>
</reference>
<dbReference type="RefSeq" id="WP_322466625.1">
    <property type="nucleotide sequence ID" value="NZ_JAXOJX010000031.1"/>
</dbReference>
<gene>
    <name evidence="2" type="ORF">SM757_18545</name>
</gene>
<dbReference type="PANTHER" id="PTHR42923">
    <property type="entry name" value="PROTOPORPHYRINOGEN OXIDASE"/>
    <property type="match status" value="1"/>
</dbReference>
<dbReference type="EMBL" id="JAXOJX010000031">
    <property type="protein sequence ID" value="MDZ5458582.1"/>
    <property type="molecule type" value="Genomic_DNA"/>
</dbReference>
<dbReference type="Proteomes" id="UP001293718">
    <property type="component" value="Unassembled WGS sequence"/>
</dbReference>
<keyword evidence="3" id="KW-1185">Reference proteome</keyword>
<protein>
    <submittedName>
        <fullName evidence="2">FAD-dependent oxidoreductase</fullName>
    </submittedName>
</protein>
<comment type="caution">
    <text evidence="2">The sequence shown here is derived from an EMBL/GenBank/DDBJ whole genome shotgun (WGS) entry which is preliminary data.</text>
</comment>
<dbReference type="InterPro" id="IPR036188">
    <property type="entry name" value="FAD/NAD-bd_sf"/>
</dbReference>
<name>A0ABU5IHF1_9BURK</name>
<dbReference type="Pfam" id="PF01593">
    <property type="entry name" value="Amino_oxidase"/>
    <property type="match status" value="1"/>
</dbReference>
<sequence>MATDAHDADVLIAGAGVAGLACGAALADAGFKVWVLERDALPGGRAASWPDLVTGDVVDIGPHVVLSEYRNFRALLRRLGTQEQVHWQQQPLITLLDAGRRLPVRNSRLPPPLHGLKALPAALRCMGVRDLLSNLNVAWHAARLTEEATLALDGMDALRWLRLLGVSERSIEWFWTSATMALLNVPLQHCSAAALMRVYRVMQGRSGYCFGFPKVPLAALYAPGCRARIEAAGGRVLLRTPVARVHVQDRRFRALELEDGSLLRAPAAVLALPPQALRDDFLTAPWPAASHAAHLFEPSPYVSTYLWLDRPVTRARFWARAWATRDLNTDFYVLSNIRPHTHGTLIAANAIHVRLARDWSDEQLIQRTLQEVADFSPLAGQAKLLHARVHRIPMAVPCPMPGTERARLPAETPFKGLWLAGDWTRTALPCSMESAARSAALAAEAVAGELGRPLQLALPVPDTTGVMALLRRLPPGHVVPA</sequence>
<accession>A0ABU5IHF1</accession>